<comment type="caution">
    <text evidence="4">The sequence shown here is derived from an EMBL/GenBank/DDBJ whole genome shotgun (WGS) entry which is preliminary data.</text>
</comment>
<reference evidence="4 5" key="1">
    <citation type="journal article" date="2015" name="Genome Announc.">
        <title>Expanding the biotechnology potential of lactobacilli through comparative genomics of 213 strains and associated genera.</title>
        <authorList>
            <person name="Sun Z."/>
            <person name="Harris H.M."/>
            <person name="McCann A."/>
            <person name="Guo C."/>
            <person name="Argimon S."/>
            <person name="Zhang W."/>
            <person name="Yang X."/>
            <person name="Jeffery I.B."/>
            <person name="Cooney J.C."/>
            <person name="Kagawa T.F."/>
            <person name="Liu W."/>
            <person name="Song Y."/>
            <person name="Salvetti E."/>
            <person name="Wrobel A."/>
            <person name="Rasinkangas P."/>
            <person name="Parkhill J."/>
            <person name="Rea M.C."/>
            <person name="O'Sullivan O."/>
            <person name="Ritari J."/>
            <person name="Douillard F.P."/>
            <person name="Paul Ross R."/>
            <person name="Yang R."/>
            <person name="Briner A.E."/>
            <person name="Felis G.E."/>
            <person name="de Vos W.M."/>
            <person name="Barrangou R."/>
            <person name="Klaenhammer T.R."/>
            <person name="Caufield P.W."/>
            <person name="Cui Y."/>
            <person name="Zhang H."/>
            <person name="O'Toole P.W."/>
        </authorList>
    </citation>
    <scope>NUCLEOTIDE SEQUENCE [LARGE SCALE GENOMIC DNA]</scope>
    <source>
        <strain evidence="4 5">DSM 20452</strain>
    </source>
</reference>
<dbReference type="InterPro" id="IPR050832">
    <property type="entry name" value="Bact_Acetyltransf"/>
</dbReference>
<dbReference type="GO" id="GO:0016747">
    <property type="term" value="F:acyltransferase activity, transferring groups other than amino-acyl groups"/>
    <property type="evidence" value="ECO:0007669"/>
    <property type="project" value="InterPro"/>
</dbReference>
<accession>A0A0R2B3S4</accession>
<keyword evidence="2" id="KW-0012">Acyltransferase</keyword>
<dbReference type="PANTHER" id="PTHR43877">
    <property type="entry name" value="AMINOALKYLPHOSPHONATE N-ACETYLTRANSFERASE-RELATED-RELATED"/>
    <property type="match status" value="1"/>
</dbReference>
<keyword evidence="1 4" id="KW-0808">Transferase</keyword>
<dbReference type="RefSeq" id="WP_056959268.1">
    <property type="nucleotide sequence ID" value="NZ_AYYN01000109.1"/>
</dbReference>
<sequence length="144" mass="15947">MEIKSSNSLESSVYKDALALRKEVFVMEQGVSLELEVVGENGPLYFTGYLAEIPVATARVFEEAPGVWHIQRVAVKKAHRGQGLARELLTSIEASAREHKINTLTLGAQDQAQTFYKKLGYQVVGEGFMDAGIAHHRMDKELLS</sequence>
<evidence type="ECO:0000259" key="3">
    <source>
        <dbReference type="PROSITE" id="PS51186"/>
    </source>
</evidence>
<organism evidence="4 5">
    <name type="scientific">Ligilactobacillus murinus DSM 20452 = NBRC 14221</name>
    <dbReference type="NCBI Taxonomy" id="1423772"/>
    <lineage>
        <taxon>Bacteria</taxon>
        <taxon>Bacillati</taxon>
        <taxon>Bacillota</taxon>
        <taxon>Bacilli</taxon>
        <taxon>Lactobacillales</taxon>
        <taxon>Lactobacillaceae</taxon>
        <taxon>Ligilactobacillus</taxon>
    </lineage>
</organism>
<dbReference type="PANTHER" id="PTHR43877:SF2">
    <property type="entry name" value="AMINOALKYLPHOSPHONATE N-ACETYLTRANSFERASE-RELATED"/>
    <property type="match status" value="1"/>
</dbReference>
<dbReference type="AlphaFoldDB" id="A0A0R2B3S4"/>
<dbReference type="SUPFAM" id="SSF55729">
    <property type="entry name" value="Acyl-CoA N-acyltransferases (Nat)"/>
    <property type="match status" value="1"/>
</dbReference>
<feature type="domain" description="N-acetyltransferase" evidence="3">
    <location>
        <begin position="1"/>
        <end position="143"/>
    </location>
</feature>
<evidence type="ECO:0000313" key="4">
    <source>
        <dbReference type="EMBL" id="KRM74189.1"/>
    </source>
</evidence>
<protein>
    <submittedName>
        <fullName evidence="4">Acetyltransferase</fullName>
    </submittedName>
</protein>
<proteinExistence type="predicted"/>
<evidence type="ECO:0000256" key="2">
    <source>
        <dbReference type="ARBA" id="ARBA00023315"/>
    </source>
</evidence>
<gene>
    <name evidence="4" type="ORF">FC48_GL000561</name>
</gene>
<dbReference type="CDD" id="cd04301">
    <property type="entry name" value="NAT_SF"/>
    <property type="match status" value="1"/>
</dbReference>
<name>A0A0R2B3S4_9LACO</name>
<dbReference type="InterPro" id="IPR016181">
    <property type="entry name" value="Acyl_CoA_acyltransferase"/>
</dbReference>
<dbReference type="InterPro" id="IPR000182">
    <property type="entry name" value="GNAT_dom"/>
</dbReference>
<dbReference type="Proteomes" id="UP000051612">
    <property type="component" value="Unassembled WGS sequence"/>
</dbReference>
<dbReference type="Gene3D" id="3.40.630.30">
    <property type="match status" value="1"/>
</dbReference>
<evidence type="ECO:0000313" key="5">
    <source>
        <dbReference type="Proteomes" id="UP000051612"/>
    </source>
</evidence>
<dbReference type="PATRIC" id="fig|1423772.3.peg.608"/>
<dbReference type="Pfam" id="PF13673">
    <property type="entry name" value="Acetyltransf_10"/>
    <property type="match status" value="1"/>
</dbReference>
<dbReference type="PROSITE" id="PS51186">
    <property type="entry name" value="GNAT"/>
    <property type="match status" value="1"/>
</dbReference>
<dbReference type="EMBL" id="AYYN01000109">
    <property type="protein sequence ID" value="KRM74189.1"/>
    <property type="molecule type" value="Genomic_DNA"/>
</dbReference>
<evidence type="ECO:0000256" key="1">
    <source>
        <dbReference type="ARBA" id="ARBA00022679"/>
    </source>
</evidence>